<feature type="domain" description="Peripheral subunit-binding (PSBD)" evidence="12">
    <location>
        <begin position="142"/>
        <end position="179"/>
    </location>
</feature>
<dbReference type="InterPro" id="IPR036625">
    <property type="entry name" value="E3-bd_dom_sf"/>
</dbReference>
<keyword evidence="4 10" id="KW-0808">Transferase</keyword>
<dbReference type="GO" id="GO:0005829">
    <property type="term" value="C:cytosol"/>
    <property type="evidence" value="ECO:0007669"/>
    <property type="project" value="UniProtKB-ARBA"/>
</dbReference>
<dbReference type="InterPro" id="IPR001078">
    <property type="entry name" value="2-oxoacid_DH_actylTfrase"/>
</dbReference>
<evidence type="ECO:0000256" key="5">
    <source>
        <dbReference type="ARBA" id="ARBA00022823"/>
    </source>
</evidence>
<dbReference type="PANTHER" id="PTHR43178:SF5">
    <property type="entry name" value="LIPOAMIDE ACYLTRANSFERASE COMPONENT OF BRANCHED-CHAIN ALPHA-KETO ACID DEHYDROGENASE COMPLEX, MITOCHONDRIAL"/>
    <property type="match status" value="1"/>
</dbReference>
<dbReference type="EMBL" id="KQ981486">
    <property type="protein sequence ID" value="KYN41423.1"/>
    <property type="molecule type" value="Genomic_DNA"/>
</dbReference>
<dbReference type="GO" id="GO:0005759">
    <property type="term" value="C:mitochondrial matrix"/>
    <property type="evidence" value="ECO:0007669"/>
    <property type="project" value="UniProtKB-SubCell"/>
</dbReference>
<dbReference type="FunFam" id="3.30.559.10:FF:000027">
    <property type="entry name" value="Dihydrolipoamide acetyltransferase component of pyruvate dehydrogenase complex"/>
    <property type="match status" value="1"/>
</dbReference>
<evidence type="ECO:0000259" key="12">
    <source>
        <dbReference type="PROSITE" id="PS51826"/>
    </source>
</evidence>
<evidence type="ECO:0000256" key="9">
    <source>
        <dbReference type="ARBA" id="ARBA00051775"/>
    </source>
</evidence>
<dbReference type="InterPro" id="IPR004167">
    <property type="entry name" value="PSBD"/>
</dbReference>
<keyword evidence="14" id="KW-1185">Reference proteome</keyword>
<feature type="domain" description="Lipoyl-binding" evidence="11">
    <location>
        <begin position="31"/>
        <end position="106"/>
    </location>
</feature>
<accession>A0A151JY94</accession>
<dbReference type="GO" id="GO:0016407">
    <property type="term" value="F:acetyltransferase activity"/>
    <property type="evidence" value="ECO:0007669"/>
    <property type="project" value="TreeGrafter"/>
</dbReference>
<dbReference type="InterPro" id="IPR003016">
    <property type="entry name" value="2-oxoA_DH_lipoyl-BS"/>
</dbReference>
<evidence type="ECO:0000256" key="7">
    <source>
        <dbReference type="ARBA" id="ARBA00023128"/>
    </source>
</evidence>
<gene>
    <name evidence="13" type="ORF">ALC56_04156</name>
</gene>
<dbReference type="InterPro" id="IPR023213">
    <property type="entry name" value="CAT-like_dom_sf"/>
</dbReference>
<organism evidence="13 14">
    <name type="scientific">Trachymyrmex septentrionalis</name>
    <dbReference type="NCBI Taxonomy" id="34720"/>
    <lineage>
        <taxon>Eukaryota</taxon>
        <taxon>Metazoa</taxon>
        <taxon>Ecdysozoa</taxon>
        <taxon>Arthropoda</taxon>
        <taxon>Hexapoda</taxon>
        <taxon>Insecta</taxon>
        <taxon>Pterygota</taxon>
        <taxon>Neoptera</taxon>
        <taxon>Endopterygota</taxon>
        <taxon>Hymenoptera</taxon>
        <taxon>Apocrita</taxon>
        <taxon>Aculeata</taxon>
        <taxon>Formicoidea</taxon>
        <taxon>Formicidae</taxon>
        <taxon>Myrmicinae</taxon>
        <taxon>Trachymyrmex</taxon>
    </lineage>
</organism>
<comment type="similarity">
    <text evidence="3 10">Belongs to the 2-oxoacid dehydrogenase family.</text>
</comment>
<dbReference type="InterPro" id="IPR011053">
    <property type="entry name" value="Single_hybrid_motif"/>
</dbReference>
<protein>
    <recommendedName>
        <fullName evidence="10">Dihydrolipoamide acetyltransferase component of pyruvate dehydrogenase complex</fullName>
        <ecNumber evidence="10">2.3.1.-</ecNumber>
    </recommendedName>
</protein>
<comment type="subcellular location">
    <subcellularLocation>
        <location evidence="2">Mitochondrion matrix</location>
    </subcellularLocation>
</comment>
<dbReference type="Pfam" id="PF00198">
    <property type="entry name" value="2-oxoacid_dh"/>
    <property type="match status" value="1"/>
</dbReference>
<dbReference type="GO" id="GO:0031405">
    <property type="term" value="F:lipoic acid binding"/>
    <property type="evidence" value="ECO:0007669"/>
    <property type="project" value="TreeGrafter"/>
</dbReference>
<evidence type="ECO:0000256" key="1">
    <source>
        <dbReference type="ARBA" id="ARBA00001938"/>
    </source>
</evidence>
<dbReference type="SUPFAM" id="SSF52777">
    <property type="entry name" value="CoA-dependent acyltransferases"/>
    <property type="match status" value="1"/>
</dbReference>
<reference evidence="13 14" key="1">
    <citation type="submission" date="2016-03" db="EMBL/GenBank/DDBJ databases">
        <title>Trachymyrmex septentrionalis WGS genome.</title>
        <authorList>
            <person name="Nygaard S."/>
            <person name="Hu H."/>
            <person name="Boomsma J."/>
            <person name="Zhang G."/>
        </authorList>
    </citation>
    <scope>NUCLEOTIDE SEQUENCE [LARGE SCALE GENOMIC DNA]</scope>
    <source>
        <strain evidence="13">Tsep2-gDNA-1</strain>
        <tissue evidence="13">Whole body</tissue>
    </source>
</reference>
<dbReference type="Pfam" id="PF00364">
    <property type="entry name" value="Biotin_lipoyl"/>
    <property type="match status" value="1"/>
</dbReference>
<dbReference type="Gene3D" id="3.30.559.10">
    <property type="entry name" value="Chloramphenicol acetyltransferase-like domain"/>
    <property type="match status" value="1"/>
</dbReference>
<dbReference type="Gene3D" id="2.40.50.100">
    <property type="match status" value="1"/>
</dbReference>
<dbReference type="Proteomes" id="UP000078541">
    <property type="component" value="Unassembled WGS sequence"/>
</dbReference>
<evidence type="ECO:0000259" key="11">
    <source>
        <dbReference type="PROSITE" id="PS50968"/>
    </source>
</evidence>
<dbReference type="AlphaFoldDB" id="A0A151JY94"/>
<dbReference type="SUPFAM" id="SSF51230">
    <property type="entry name" value="Single hybrid motif"/>
    <property type="match status" value="1"/>
</dbReference>
<proteinExistence type="inferred from homology"/>
<dbReference type="FunFam" id="2.40.50.100:FF:000013">
    <property type="entry name" value="Dihydrolipoamide acetyltransferase component of pyruvate dehydrogenase complex"/>
    <property type="match status" value="1"/>
</dbReference>
<evidence type="ECO:0000256" key="8">
    <source>
        <dbReference type="ARBA" id="ARBA00023315"/>
    </source>
</evidence>
<evidence type="ECO:0000256" key="3">
    <source>
        <dbReference type="ARBA" id="ARBA00007317"/>
    </source>
</evidence>
<dbReference type="PROSITE" id="PS51826">
    <property type="entry name" value="PSBD"/>
    <property type="match status" value="1"/>
</dbReference>
<comment type="catalytic activity">
    <reaction evidence="9">
        <text>N(6)-[(R)-dihydrolipoyl]-L-lysyl-[protein] + 2-methylpropanoyl-CoA = N(6)-[(R)-S(8)-2-methylpropanoyldihydrolipoyl]-L-lysyl-[protein] + CoA</text>
        <dbReference type="Rhea" id="RHEA:18865"/>
        <dbReference type="Rhea" id="RHEA-COMP:10475"/>
        <dbReference type="Rhea" id="RHEA-COMP:10497"/>
        <dbReference type="ChEBI" id="CHEBI:57287"/>
        <dbReference type="ChEBI" id="CHEBI:57338"/>
        <dbReference type="ChEBI" id="CHEBI:83100"/>
        <dbReference type="ChEBI" id="CHEBI:83142"/>
        <dbReference type="EC" id="2.3.1.168"/>
    </reaction>
    <physiologicalReaction direction="left-to-right" evidence="9">
        <dbReference type="Rhea" id="RHEA:18866"/>
    </physiologicalReaction>
</comment>
<dbReference type="InterPro" id="IPR000089">
    <property type="entry name" value="Biotin_lipoyl"/>
</dbReference>
<dbReference type="CDD" id="cd06849">
    <property type="entry name" value="lipoyl_domain"/>
    <property type="match status" value="1"/>
</dbReference>
<dbReference type="SUPFAM" id="SSF47005">
    <property type="entry name" value="Peripheral subunit-binding domain of 2-oxo acid dehydrogenase complex"/>
    <property type="match status" value="1"/>
</dbReference>
<keyword evidence="5 10" id="KW-0450">Lipoyl</keyword>
<dbReference type="PANTHER" id="PTHR43178">
    <property type="entry name" value="DIHYDROLIPOAMIDE ACETYLTRANSFERASE COMPONENT OF PYRUVATE DEHYDROGENASE COMPLEX"/>
    <property type="match status" value="1"/>
</dbReference>
<keyword evidence="6" id="KW-0809">Transit peptide</keyword>
<keyword evidence="7" id="KW-0496">Mitochondrion</keyword>
<dbReference type="EC" id="2.3.1.-" evidence="10"/>
<dbReference type="PROSITE" id="PS00189">
    <property type="entry name" value="LIPOYL"/>
    <property type="match status" value="1"/>
</dbReference>
<dbReference type="GO" id="GO:0043754">
    <property type="term" value="F:dihydrolipoamide branched chain acyltransferase activity"/>
    <property type="evidence" value="ECO:0007669"/>
    <property type="project" value="UniProtKB-EC"/>
</dbReference>
<evidence type="ECO:0000256" key="2">
    <source>
        <dbReference type="ARBA" id="ARBA00004305"/>
    </source>
</evidence>
<evidence type="ECO:0000256" key="10">
    <source>
        <dbReference type="RuleBase" id="RU003423"/>
    </source>
</evidence>
<evidence type="ECO:0000313" key="13">
    <source>
        <dbReference type="EMBL" id="KYN41423.1"/>
    </source>
</evidence>
<dbReference type="Pfam" id="PF02817">
    <property type="entry name" value="E3_binding"/>
    <property type="match status" value="1"/>
</dbReference>
<dbReference type="PROSITE" id="PS50968">
    <property type="entry name" value="BIOTINYL_LIPOYL"/>
    <property type="match status" value="1"/>
</dbReference>
<sequence>MRVNAKSKAEQSRDPIRRLLSVSSFFFAKKVVPFKLSDIGEGIRDVTVKEWFVKPGDQVKQFDDICEVQSDKASVTITSRYDGLIKTLHYKIDDVALVGSTLLDFEIEDDSTDAVRDDAEKSERRSDTVESEDITLKEEKILSTPAVRRIAKENNIKLTAVKATGKDGRVLKEDILAHLQKISADPKVKVDVPSSMTGRMVGLKGYTIHMWKTMTKSLTIPHFVYSDECNVDQVMRCRNDVKDSLMELGISLTLMPFFIKAASRALEQYPQLNAWLDEEAQQLQLLDNHNIGIAMDTPKGLVVPNIKNVQNLSVFAIAQELNRLQKCGSKASMSHADVSHTTFTLSNIGMIGGTYMKPVIASPQVIIGAFGKARKLPRFDDKGNVIPANIMSISWSADHRIVDGVTVARFSNLWKYYVENPMHLLICP</sequence>
<evidence type="ECO:0000256" key="6">
    <source>
        <dbReference type="ARBA" id="ARBA00022946"/>
    </source>
</evidence>
<name>A0A151JY94_9HYME</name>
<comment type="cofactor">
    <cofactor evidence="1 10">
        <name>(R)-lipoate</name>
        <dbReference type="ChEBI" id="CHEBI:83088"/>
    </cofactor>
</comment>
<evidence type="ECO:0000256" key="4">
    <source>
        <dbReference type="ARBA" id="ARBA00022679"/>
    </source>
</evidence>
<dbReference type="Gene3D" id="4.10.320.10">
    <property type="entry name" value="E3-binding domain"/>
    <property type="match status" value="1"/>
</dbReference>
<dbReference type="FunFam" id="4.10.320.10:FF:000002">
    <property type="entry name" value="Dihydrolipoamide acetyltransferase component of pyruvate dehydrogenase complex"/>
    <property type="match status" value="1"/>
</dbReference>
<dbReference type="STRING" id="34720.A0A151JY94"/>
<evidence type="ECO:0000313" key="14">
    <source>
        <dbReference type="Proteomes" id="UP000078541"/>
    </source>
</evidence>
<dbReference type="InterPro" id="IPR050743">
    <property type="entry name" value="2-oxoacid_DH_E2_comp"/>
</dbReference>
<keyword evidence="8 10" id="KW-0012">Acyltransferase</keyword>